<comment type="subcellular location">
    <subcellularLocation>
        <location evidence="1">Nucleus</location>
    </subcellularLocation>
</comment>
<comment type="caution">
    <text evidence="2">The sequence shown here is derived from an EMBL/GenBank/DDBJ whole genome shotgun (WGS) entry which is preliminary data.</text>
</comment>
<reference evidence="3" key="1">
    <citation type="submission" date="2023-01" db="EMBL/GenBank/DDBJ databases">
        <title>Key to firefly adult light organ development and bioluminescence: homeobox transcription factors regulate luciferase expression and transportation to peroxisome.</title>
        <authorList>
            <person name="Fu X."/>
        </authorList>
    </citation>
    <scope>NUCLEOTIDE SEQUENCE [LARGE SCALE GENOMIC DNA]</scope>
</reference>
<organism evidence="2 3">
    <name type="scientific">Aquatica leii</name>
    <dbReference type="NCBI Taxonomy" id="1421715"/>
    <lineage>
        <taxon>Eukaryota</taxon>
        <taxon>Metazoa</taxon>
        <taxon>Ecdysozoa</taxon>
        <taxon>Arthropoda</taxon>
        <taxon>Hexapoda</taxon>
        <taxon>Insecta</taxon>
        <taxon>Pterygota</taxon>
        <taxon>Neoptera</taxon>
        <taxon>Endopterygota</taxon>
        <taxon>Coleoptera</taxon>
        <taxon>Polyphaga</taxon>
        <taxon>Elateriformia</taxon>
        <taxon>Elateroidea</taxon>
        <taxon>Lampyridae</taxon>
        <taxon>Luciolinae</taxon>
        <taxon>Aquatica</taxon>
    </lineage>
</organism>
<evidence type="ECO:0000313" key="2">
    <source>
        <dbReference type="EMBL" id="KAK4872195.1"/>
    </source>
</evidence>
<evidence type="ECO:0000313" key="3">
    <source>
        <dbReference type="Proteomes" id="UP001353858"/>
    </source>
</evidence>
<evidence type="ECO:0008006" key="4">
    <source>
        <dbReference type="Google" id="ProtNLM"/>
    </source>
</evidence>
<dbReference type="InterPro" id="IPR009057">
    <property type="entry name" value="Homeodomain-like_sf"/>
</dbReference>
<accession>A0AAN7PYA0</accession>
<dbReference type="AlphaFoldDB" id="A0AAN7PYA0"/>
<dbReference type="EMBL" id="JARPUR010000008">
    <property type="protein sequence ID" value="KAK4872195.1"/>
    <property type="molecule type" value="Genomic_DNA"/>
</dbReference>
<dbReference type="SUPFAM" id="SSF46689">
    <property type="entry name" value="Homeodomain-like"/>
    <property type="match status" value="1"/>
</dbReference>
<proteinExistence type="predicted"/>
<sequence>MSRGRKRKTDKGTFSEDSMRQAVETVLKDDINRRKVSLRETALQYHVKYQTLFRYVKKKYMITCSKMCYGRSTKDFRELAYEMATTNNIKIPHNWQDNKRAGVDWVQGFLKRHPEINIL</sequence>
<dbReference type="GO" id="GO:0005634">
    <property type="term" value="C:nucleus"/>
    <property type="evidence" value="ECO:0007669"/>
    <property type="project" value="UniProtKB-SubCell"/>
</dbReference>
<gene>
    <name evidence="2" type="ORF">RN001_016319</name>
</gene>
<name>A0AAN7PYA0_9COLE</name>
<dbReference type="Proteomes" id="UP001353858">
    <property type="component" value="Unassembled WGS sequence"/>
</dbReference>
<keyword evidence="3" id="KW-1185">Reference proteome</keyword>
<evidence type="ECO:0000256" key="1">
    <source>
        <dbReference type="ARBA" id="ARBA00004123"/>
    </source>
</evidence>
<protein>
    <recommendedName>
        <fullName evidence="4">HTH psq-type domain-containing protein</fullName>
    </recommendedName>
</protein>